<dbReference type="InterPro" id="IPR010982">
    <property type="entry name" value="Lambda_DNA-bd_dom_sf"/>
</dbReference>
<proteinExistence type="predicted"/>
<dbReference type="Proteomes" id="UP001500305">
    <property type="component" value="Unassembled WGS sequence"/>
</dbReference>
<reference evidence="2 3" key="1">
    <citation type="journal article" date="2019" name="Int. J. Syst. Evol. Microbiol.">
        <title>The Global Catalogue of Microorganisms (GCM) 10K type strain sequencing project: providing services to taxonomists for standard genome sequencing and annotation.</title>
        <authorList>
            <consortium name="The Broad Institute Genomics Platform"/>
            <consortium name="The Broad Institute Genome Sequencing Center for Infectious Disease"/>
            <person name="Wu L."/>
            <person name="Ma J."/>
        </authorList>
    </citation>
    <scope>NUCLEOTIDE SEQUENCE [LARGE SCALE GENOMIC DNA]</scope>
    <source>
        <strain evidence="2 3">JCM 7356</strain>
    </source>
</reference>
<name>A0ABN3E7B9_9ACTN</name>
<protein>
    <recommendedName>
        <fullName evidence="1">HTH cro/C1-type domain-containing protein</fullName>
    </recommendedName>
</protein>
<keyword evidence="3" id="KW-1185">Reference proteome</keyword>
<dbReference type="CDD" id="cd00093">
    <property type="entry name" value="HTH_XRE"/>
    <property type="match status" value="1"/>
</dbReference>
<evidence type="ECO:0000313" key="3">
    <source>
        <dbReference type="Proteomes" id="UP001500305"/>
    </source>
</evidence>
<dbReference type="Gene3D" id="1.10.260.40">
    <property type="entry name" value="lambda repressor-like DNA-binding domains"/>
    <property type="match status" value="1"/>
</dbReference>
<feature type="domain" description="HTH cro/C1-type" evidence="1">
    <location>
        <begin position="17"/>
        <end position="52"/>
    </location>
</feature>
<accession>A0ABN3E7B9</accession>
<gene>
    <name evidence="2" type="ORF">GCM10010430_35060</name>
</gene>
<evidence type="ECO:0000313" key="2">
    <source>
        <dbReference type="EMBL" id="GAA2249362.1"/>
    </source>
</evidence>
<dbReference type="PROSITE" id="PS50943">
    <property type="entry name" value="HTH_CROC1"/>
    <property type="match status" value="1"/>
</dbReference>
<organism evidence="2 3">
    <name type="scientific">Kitasatospora cystarginea</name>
    <dbReference type="NCBI Taxonomy" id="58350"/>
    <lineage>
        <taxon>Bacteria</taxon>
        <taxon>Bacillati</taxon>
        <taxon>Actinomycetota</taxon>
        <taxon>Actinomycetes</taxon>
        <taxon>Kitasatosporales</taxon>
        <taxon>Streptomycetaceae</taxon>
        <taxon>Kitasatospora</taxon>
    </lineage>
</organism>
<comment type="caution">
    <text evidence="2">The sequence shown here is derived from an EMBL/GenBank/DDBJ whole genome shotgun (WGS) entry which is preliminary data.</text>
</comment>
<sequence>MTAQDLADACEELGHPIPRNVIANWESGRRLTLTVPELLVLAQALDTPPAALVFPLAGTTNVGYLPFESASRAEAFAWFTGDGSIALHGDLQLLRDHASRERRIRAAHRDAWQLQFLPGREAWPPGSDEQFEQLVQAVRSDLLPLRAEMREWEIALPPLPKHLAFLDEELDAISNTQEGPL</sequence>
<dbReference type="InterPro" id="IPR001387">
    <property type="entry name" value="Cro/C1-type_HTH"/>
</dbReference>
<dbReference type="EMBL" id="BAAATR010000014">
    <property type="protein sequence ID" value="GAA2249362.1"/>
    <property type="molecule type" value="Genomic_DNA"/>
</dbReference>
<evidence type="ECO:0000259" key="1">
    <source>
        <dbReference type="PROSITE" id="PS50943"/>
    </source>
</evidence>